<dbReference type="Proteomes" id="UP001302477">
    <property type="component" value="Chromosome"/>
</dbReference>
<evidence type="ECO:0000313" key="2">
    <source>
        <dbReference type="EMBL" id="WOX05514.1"/>
    </source>
</evidence>
<sequence>MKPILSKSSKLARDIFHIAFSIAFLAICAIIIIYTTYGLFTFLLSHQIFDAKNDLPAVVLNAISNLVVALAIFELQMAISIEARKPMTSDIVHALKIIAPRFIMVISVALMLEGLILVIKYGQAENISNLYFPVAVILGAGFLLIALGTFLKLCPDRGIELE</sequence>
<keyword evidence="1" id="KW-0812">Transmembrane</keyword>
<keyword evidence="1" id="KW-1133">Transmembrane helix</keyword>
<evidence type="ECO:0000313" key="3">
    <source>
        <dbReference type="Proteomes" id="UP001302477"/>
    </source>
</evidence>
<keyword evidence="3" id="KW-1185">Reference proteome</keyword>
<dbReference type="EMBL" id="CP137555">
    <property type="protein sequence ID" value="WOX05514.1"/>
    <property type="molecule type" value="Genomic_DNA"/>
</dbReference>
<name>A0AAU0MYD9_9GAMM</name>
<evidence type="ECO:0008006" key="4">
    <source>
        <dbReference type="Google" id="ProtNLM"/>
    </source>
</evidence>
<feature type="transmembrane region" description="Helical" evidence="1">
    <location>
        <begin position="130"/>
        <end position="151"/>
    </location>
</feature>
<accession>A0AAU0MYD9</accession>
<dbReference type="AlphaFoldDB" id="A0AAU0MYD9"/>
<feature type="transmembrane region" description="Helical" evidence="1">
    <location>
        <begin position="102"/>
        <end position="124"/>
    </location>
</feature>
<dbReference type="RefSeq" id="WP_318953984.1">
    <property type="nucleotide sequence ID" value="NZ_CP137555.1"/>
</dbReference>
<feature type="transmembrane region" description="Helical" evidence="1">
    <location>
        <begin position="57"/>
        <end position="81"/>
    </location>
</feature>
<protein>
    <recommendedName>
        <fullName evidence="4">DUF2975 domain-containing protein</fullName>
    </recommendedName>
</protein>
<organism evidence="2 3">
    <name type="scientific">Microbulbifer pacificus</name>
    <dbReference type="NCBI Taxonomy" id="407164"/>
    <lineage>
        <taxon>Bacteria</taxon>
        <taxon>Pseudomonadati</taxon>
        <taxon>Pseudomonadota</taxon>
        <taxon>Gammaproteobacteria</taxon>
        <taxon>Cellvibrionales</taxon>
        <taxon>Microbulbiferaceae</taxon>
        <taxon>Microbulbifer</taxon>
    </lineage>
</organism>
<feature type="transmembrane region" description="Helical" evidence="1">
    <location>
        <begin position="15"/>
        <end position="37"/>
    </location>
</feature>
<keyword evidence="1" id="KW-0472">Membrane</keyword>
<dbReference type="KEGG" id="mpaf:R5R33_17515"/>
<evidence type="ECO:0000256" key="1">
    <source>
        <dbReference type="SAM" id="Phobius"/>
    </source>
</evidence>
<proteinExistence type="predicted"/>
<reference evidence="2 3" key="1">
    <citation type="submission" date="2023-10" db="EMBL/GenBank/DDBJ databases">
        <title>Description of Microbulbifer bruguierae sp. nov., isolated from the sediments of mangrove plant Bruguiera sexangula and comparative genomic analyses of the genus Microbulbifer.</title>
        <authorList>
            <person name="Long M."/>
        </authorList>
    </citation>
    <scope>NUCLEOTIDE SEQUENCE [LARGE SCALE GENOMIC DNA]</scope>
    <source>
        <strain evidence="2 3">SPO729</strain>
    </source>
</reference>
<gene>
    <name evidence="2" type="ORF">R5R33_17515</name>
</gene>